<feature type="non-terminal residue" evidence="1">
    <location>
        <position position="1"/>
    </location>
</feature>
<proteinExistence type="predicted"/>
<name>A0A820FZD2_9BILA</name>
<accession>A0A820FZD2</accession>
<sequence length="124" mass="14419">LRYKQCYLLMKMIYHKFSLCIYRKVILSIRNVDLIIVFHPQTKLRGTYETSLQLANLMVCSHAMNDCLQGQFYVITTNHVTVSHLASKNTIYTKRQTFIEKNIFRLSSSPLPVIINSSSSISER</sequence>
<dbReference type="AlphaFoldDB" id="A0A820FZD2"/>
<dbReference type="EMBL" id="CAJOBO010000682">
    <property type="protein sequence ID" value="CAF4271459.1"/>
    <property type="molecule type" value="Genomic_DNA"/>
</dbReference>
<gene>
    <name evidence="1" type="ORF">HFQ381_LOCUS11694</name>
</gene>
<dbReference type="Proteomes" id="UP000663851">
    <property type="component" value="Unassembled WGS sequence"/>
</dbReference>
<protein>
    <submittedName>
        <fullName evidence="1">Uncharacterized protein</fullName>
    </submittedName>
</protein>
<organism evidence="1 2">
    <name type="scientific">Rotaria socialis</name>
    <dbReference type="NCBI Taxonomy" id="392032"/>
    <lineage>
        <taxon>Eukaryota</taxon>
        <taxon>Metazoa</taxon>
        <taxon>Spiralia</taxon>
        <taxon>Gnathifera</taxon>
        <taxon>Rotifera</taxon>
        <taxon>Eurotatoria</taxon>
        <taxon>Bdelloidea</taxon>
        <taxon>Philodinida</taxon>
        <taxon>Philodinidae</taxon>
        <taxon>Rotaria</taxon>
    </lineage>
</organism>
<evidence type="ECO:0000313" key="1">
    <source>
        <dbReference type="EMBL" id="CAF4271459.1"/>
    </source>
</evidence>
<reference evidence="1" key="1">
    <citation type="submission" date="2021-02" db="EMBL/GenBank/DDBJ databases">
        <authorList>
            <person name="Nowell W R."/>
        </authorList>
    </citation>
    <scope>NUCLEOTIDE SEQUENCE</scope>
</reference>
<evidence type="ECO:0000313" key="2">
    <source>
        <dbReference type="Proteomes" id="UP000663851"/>
    </source>
</evidence>
<comment type="caution">
    <text evidence="1">The sequence shown here is derived from an EMBL/GenBank/DDBJ whole genome shotgun (WGS) entry which is preliminary data.</text>
</comment>